<dbReference type="PANTHER" id="PTHR37813">
    <property type="entry name" value="FELS-2 PROPHAGE PROTEIN"/>
    <property type="match status" value="1"/>
</dbReference>
<dbReference type="AlphaFoldDB" id="A0A6I6CNC8"/>
<evidence type="ECO:0000313" key="5">
    <source>
        <dbReference type="EMBL" id="QMV46314.1"/>
    </source>
</evidence>
<gene>
    <name evidence="4" type="ORF">E0495_02090</name>
    <name evidence="5" type="ORF">HC358_04665</name>
</gene>
<dbReference type="EMBL" id="CP050531">
    <property type="protein sequence ID" value="QMV46314.1"/>
    <property type="molecule type" value="Genomic_DNA"/>
</dbReference>
<sequence length="760" mass="83448">MSTLSIKIGAVLDGSFSTVIKGSSSQLTHLGENIRKLDSSLKSVSKFKQLGHDVLTSKRSWKGFEDQVKSLAKQMKAIEKPSKTLKAEFDKAKTSAIKAKEAYLKKRDALHSFNEEVRKSGRNIKYLVSDQHKLGSSIEVLKGKYGKLGSAIRSHQSFLASKAHFKSQIIETIGLGLTLAAPVKVAIDFESAMADVTKVVDFKKGTDEATKFAKKLKEMSRTIPLSAAELAQIAASGGQLGIKKEDLFMFTETVAKMSTAFDMSAEQAGDSIAKLSNVYGIDVSKMEYVGNVINHLSDNTAAKAKDMVEALAIVGGTAKQFGLDIKETSSLVNAFVSLGKQPAKAATAINALLSKLQTAEEQGGDFKAALEQMGITAEEIVQRISENGEEALLYFFQALKKMDNQERSTILMKLFGQEYQDDIALLAGSFNKYEDAIRLLSDTEEYKSSLQKEFQNRVDTTASKLRLLRNAIAEVGMNLGSVMLPTLKSIAEFLQEKTRSIALFAEKYPTLTKAIMGTVAALISLKVVAVGLGYGFTLLGSTIFSLKANLLGVFSFLSATVFPAVVTGLRAVTLAIMSNPIGLLITGLVTGAALVITNWQKVKDFFSSFWKSIIKPIEEAFSWIGESIFGKVLGNSPLKEFEKRKTEVKAVHTPLKSNILNSGNPVLGNSIIKEFSKRNKNSFRVKSLIEEKKFTESDKIFARSKFENKEQNKTQNITNNYTISIKAEPNQDVRSLADEVIKRIREKSRDVLFDTVETFY</sequence>
<dbReference type="RefSeq" id="WP_095742648.1">
    <property type="nucleotide sequence ID" value="NZ_CP037426.1"/>
</dbReference>
<evidence type="ECO:0000256" key="2">
    <source>
        <dbReference type="SAM" id="Phobius"/>
    </source>
</evidence>
<accession>A0A6I6CNC8</accession>
<evidence type="ECO:0000259" key="3">
    <source>
        <dbReference type="Pfam" id="PF10145"/>
    </source>
</evidence>
<dbReference type="PANTHER" id="PTHR37813:SF1">
    <property type="entry name" value="FELS-2 PROPHAGE PROTEIN"/>
    <property type="match status" value="1"/>
</dbReference>
<evidence type="ECO:0000313" key="6">
    <source>
        <dbReference type="Proteomes" id="UP000422744"/>
    </source>
</evidence>
<keyword evidence="2" id="KW-0472">Membrane</keyword>
<dbReference type="Proteomes" id="UP000422744">
    <property type="component" value="Chromosome"/>
</dbReference>
<protein>
    <submittedName>
        <fullName evidence="4">Phage tail tape measure protein</fullName>
    </submittedName>
</protein>
<dbReference type="EMBL" id="CP037426">
    <property type="protein sequence ID" value="QGT16084.1"/>
    <property type="molecule type" value="Genomic_DNA"/>
</dbReference>
<reference evidence="5 7" key="3">
    <citation type="journal article" date="2020" name="Mol. Biol. Evol.">
        <title>Life and death of selfish genes: comparative genomics reveals the dynamic evolution of cytoplasmic incompatibility.</title>
        <authorList>
            <person name="Martinez J."/>
            <person name="Klasson L."/>
            <person name="Welch J."/>
            <person name="Jiggins F.M."/>
        </authorList>
    </citation>
    <scope>NUCLEOTIDE SEQUENCE [LARGE SCALE GENOMIC DNA]</scope>
    <source>
        <strain evidence="5">WStv</strain>
    </source>
</reference>
<feature type="transmembrane region" description="Helical" evidence="2">
    <location>
        <begin position="581"/>
        <end position="599"/>
    </location>
</feature>
<feature type="transmembrane region" description="Helical" evidence="2">
    <location>
        <begin position="548"/>
        <end position="569"/>
    </location>
</feature>
<reference evidence="4 6" key="1">
    <citation type="submission" date="2019-03" db="EMBL/GenBank/DDBJ databases">
        <title>Wolbachia endosymbiont of Haematobia irritans wIrr.</title>
        <authorList>
            <person name="Parry R.H."/>
            <person name="Asgari S."/>
        </authorList>
    </citation>
    <scope>NUCLEOTIDE SEQUENCE [LARGE SCALE GENOMIC DNA]</scope>
    <source>
        <strain evidence="6">wIrr</strain>
        <strain evidence="4">WIrr</strain>
    </source>
</reference>
<proteinExistence type="predicted"/>
<feature type="transmembrane region" description="Helical" evidence="2">
    <location>
        <begin position="514"/>
        <end position="536"/>
    </location>
</feature>
<dbReference type="Pfam" id="PF10145">
    <property type="entry name" value="PhageMin_Tail"/>
    <property type="match status" value="1"/>
</dbReference>
<keyword evidence="1" id="KW-1188">Viral release from host cell</keyword>
<evidence type="ECO:0000313" key="4">
    <source>
        <dbReference type="EMBL" id="QGT16084.1"/>
    </source>
</evidence>
<keyword evidence="2" id="KW-1133">Transmembrane helix</keyword>
<keyword evidence="2" id="KW-0812">Transmembrane</keyword>
<feature type="domain" description="Phage tail tape measure protein" evidence="3">
    <location>
        <begin position="214"/>
        <end position="416"/>
    </location>
</feature>
<reference evidence="7" key="2">
    <citation type="journal article" date="2020" name="Mol. Biol.">
        <title>Life and death of selfish genes: comparative genomics reveals the dynamic evolution of cytoplasmic incompatibility.</title>
        <authorList>
            <person name="Martinez J."/>
            <person name="Klasson L."/>
            <person name="Welch J."/>
            <person name="Jiggins F.M."/>
        </authorList>
    </citation>
    <scope>NUCLEOTIDE SEQUENCE [LARGE SCALE GENOMIC DNA]</scope>
</reference>
<dbReference type="NCBIfam" id="TIGR01760">
    <property type="entry name" value="tape_meas_TP901"/>
    <property type="match status" value="1"/>
</dbReference>
<evidence type="ECO:0000256" key="1">
    <source>
        <dbReference type="ARBA" id="ARBA00022612"/>
    </source>
</evidence>
<dbReference type="Proteomes" id="UP000515744">
    <property type="component" value="Chromosome"/>
</dbReference>
<name>A0A6I6CNC8_WOLPI</name>
<dbReference type="InterPro" id="IPR010090">
    <property type="entry name" value="Phage_tape_meas"/>
</dbReference>
<evidence type="ECO:0000313" key="7">
    <source>
        <dbReference type="Proteomes" id="UP000515744"/>
    </source>
</evidence>
<organism evidence="4 6">
    <name type="scientific">Wolbachia pipientis</name>
    <dbReference type="NCBI Taxonomy" id="955"/>
    <lineage>
        <taxon>Bacteria</taxon>
        <taxon>Pseudomonadati</taxon>
        <taxon>Pseudomonadota</taxon>
        <taxon>Alphaproteobacteria</taxon>
        <taxon>Rickettsiales</taxon>
        <taxon>Anaplasmataceae</taxon>
        <taxon>Wolbachieae</taxon>
        <taxon>Wolbachia</taxon>
    </lineage>
</organism>